<sequence length="281" mass="32007">MYYETDIRKFWKVISPPIYYFLVNVLATYVFSFIYISSRLSAFTDQGKILTADNYSEFSKAVQDAVLNQSLLITCVAAIATLLLYFVKYRKNIQIDVEMQKVNISFGYAALLGMMASVSLSRLLSLLPIDNLFGNYAEVQNTLFGGNIFMEILTLAIIVPVLEEILFRGLVYGRMSRYSGRRAAAVISSIIFGIYHMNLLQGIYAFILGMLLVFVYEKYQSIMAPVILHAFANGFSIFLFYTDISNKISSNLYSYIIFMLVEAAIALWMIKIIQTKFKKLV</sequence>
<evidence type="ECO:0000313" key="3">
    <source>
        <dbReference type="EMBL" id="SHI99578.1"/>
    </source>
</evidence>
<dbReference type="OrthoDB" id="2035856at2"/>
<proteinExistence type="predicted"/>
<feature type="transmembrane region" description="Helical" evidence="1">
    <location>
        <begin position="222"/>
        <end position="241"/>
    </location>
</feature>
<keyword evidence="1" id="KW-0812">Transmembrane</keyword>
<feature type="transmembrane region" description="Helical" evidence="1">
    <location>
        <begin position="106"/>
        <end position="124"/>
    </location>
</feature>
<dbReference type="InterPro" id="IPR003675">
    <property type="entry name" value="Rce1/LyrA-like_dom"/>
</dbReference>
<accession>A0A1M6FPA5</accession>
<feature type="transmembrane region" description="Helical" evidence="1">
    <location>
        <begin position="253"/>
        <end position="273"/>
    </location>
</feature>
<protein>
    <recommendedName>
        <fullName evidence="2">CAAX prenyl protease 2/Lysostaphin resistance protein A-like domain-containing protein</fullName>
    </recommendedName>
</protein>
<dbReference type="STRING" id="1122934.SAMN02745691_01162"/>
<reference evidence="3 4" key="1">
    <citation type="submission" date="2016-11" db="EMBL/GenBank/DDBJ databases">
        <authorList>
            <person name="Jaros S."/>
            <person name="Januszkiewicz K."/>
            <person name="Wedrychowicz H."/>
        </authorList>
    </citation>
    <scope>NUCLEOTIDE SEQUENCE [LARGE SCALE GENOMIC DNA]</scope>
    <source>
        <strain evidence="3 4">DSM 15970</strain>
    </source>
</reference>
<dbReference type="PANTHER" id="PTHR36435">
    <property type="entry name" value="SLR1288 PROTEIN"/>
    <property type="match status" value="1"/>
</dbReference>
<organism evidence="3 4">
    <name type="scientific">Parasporobacterium paucivorans DSM 15970</name>
    <dbReference type="NCBI Taxonomy" id="1122934"/>
    <lineage>
        <taxon>Bacteria</taxon>
        <taxon>Bacillati</taxon>
        <taxon>Bacillota</taxon>
        <taxon>Clostridia</taxon>
        <taxon>Lachnospirales</taxon>
        <taxon>Lachnospiraceae</taxon>
        <taxon>Parasporobacterium</taxon>
    </lineage>
</organism>
<keyword evidence="4" id="KW-1185">Reference proteome</keyword>
<feature type="transmembrane region" description="Helical" evidence="1">
    <location>
        <begin position="18"/>
        <end position="36"/>
    </location>
</feature>
<dbReference type="RefSeq" id="WP_073993420.1">
    <property type="nucleotide sequence ID" value="NZ_FQYT01000010.1"/>
</dbReference>
<feature type="transmembrane region" description="Helical" evidence="1">
    <location>
        <begin position="183"/>
        <end position="216"/>
    </location>
</feature>
<dbReference type="PANTHER" id="PTHR36435:SF1">
    <property type="entry name" value="CAAX AMINO TERMINAL PROTEASE FAMILY PROTEIN"/>
    <property type="match status" value="1"/>
</dbReference>
<evidence type="ECO:0000259" key="2">
    <source>
        <dbReference type="Pfam" id="PF02517"/>
    </source>
</evidence>
<feature type="transmembrane region" description="Helical" evidence="1">
    <location>
        <begin position="144"/>
        <end position="162"/>
    </location>
</feature>
<dbReference type="EMBL" id="FQYT01000010">
    <property type="protein sequence ID" value="SHI99578.1"/>
    <property type="molecule type" value="Genomic_DNA"/>
</dbReference>
<feature type="transmembrane region" description="Helical" evidence="1">
    <location>
        <begin position="66"/>
        <end position="86"/>
    </location>
</feature>
<dbReference type="InterPro" id="IPR052710">
    <property type="entry name" value="CAAX_protease"/>
</dbReference>
<feature type="domain" description="CAAX prenyl protease 2/Lysostaphin resistance protein A-like" evidence="2">
    <location>
        <begin position="148"/>
        <end position="234"/>
    </location>
</feature>
<keyword evidence="1" id="KW-1133">Transmembrane helix</keyword>
<evidence type="ECO:0000256" key="1">
    <source>
        <dbReference type="SAM" id="Phobius"/>
    </source>
</evidence>
<dbReference type="AlphaFoldDB" id="A0A1M6FPA5"/>
<evidence type="ECO:0000313" key="4">
    <source>
        <dbReference type="Proteomes" id="UP000184342"/>
    </source>
</evidence>
<gene>
    <name evidence="3" type="ORF">SAMN02745691_01162</name>
</gene>
<dbReference type="Proteomes" id="UP000184342">
    <property type="component" value="Unassembled WGS sequence"/>
</dbReference>
<keyword evidence="1" id="KW-0472">Membrane</keyword>
<dbReference type="Pfam" id="PF02517">
    <property type="entry name" value="Rce1-like"/>
    <property type="match status" value="1"/>
</dbReference>
<dbReference type="GO" id="GO:0080120">
    <property type="term" value="P:CAAX-box protein maturation"/>
    <property type="evidence" value="ECO:0007669"/>
    <property type="project" value="UniProtKB-ARBA"/>
</dbReference>
<name>A0A1M6FPA5_9FIRM</name>
<dbReference type="GO" id="GO:0004175">
    <property type="term" value="F:endopeptidase activity"/>
    <property type="evidence" value="ECO:0007669"/>
    <property type="project" value="UniProtKB-ARBA"/>
</dbReference>